<gene>
    <name evidence="4" type="ORF">GSH16_07250</name>
</gene>
<dbReference type="Gene3D" id="3.10.560.10">
    <property type="entry name" value="Outer membrane lipoprotein wza domain like"/>
    <property type="match status" value="2"/>
</dbReference>
<dbReference type="EMBL" id="WUWG01000003">
    <property type="protein sequence ID" value="MXU65239.1"/>
    <property type="molecule type" value="Genomic_DNA"/>
</dbReference>
<dbReference type="Pfam" id="PF02563">
    <property type="entry name" value="Poly_export"/>
    <property type="match status" value="1"/>
</dbReference>
<evidence type="ECO:0000259" key="3">
    <source>
        <dbReference type="Pfam" id="PF10531"/>
    </source>
</evidence>
<organism evidence="4 5">
    <name type="scientific">Oceanomicrobium pacificus</name>
    <dbReference type="NCBI Taxonomy" id="2692916"/>
    <lineage>
        <taxon>Bacteria</taxon>
        <taxon>Pseudomonadati</taxon>
        <taxon>Pseudomonadota</taxon>
        <taxon>Alphaproteobacteria</taxon>
        <taxon>Rhodobacterales</taxon>
        <taxon>Paracoccaceae</taxon>
        <taxon>Oceanomicrobium</taxon>
    </lineage>
</organism>
<dbReference type="Pfam" id="PF10531">
    <property type="entry name" value="SLBB"/>
    <property type="match status" value="1"/>
</dbReference>
<evidence type="ECO:0000256" key="1">
    <source>
        <dbReference type="ARBA" id="ARBA00022729"/>
    </source>
</evidence>
<sequence>MDRHPVTILRKLAALCVCGGLLAGCDLPRTGPSLSEIEAGSTANGGNVHIVSVDDRVTQASRKNEALGFSSELVNSYATVTDLIRAGDTLSITVWENVDNGLLASVGQKVTLLQEIQVDQSGQIFMPYAGRLLADGKSPEQLRQMITESLDLQTPDPQVEVRRLAGDGSSVTIVGGVGAQGVYPIEPSTKKLTSMIARAGGVVLPPETAQIKIRRGGATSSIWLQDLYDNPRTDIPLRSNDYIIVEEDRRTFTALGATGQQVVPFKIRDLSVAEALAQLGGLNGATADPTGIFIFRMEPPAVANRVLGRSDITTPQRFAYVVDLTKPSGIFLARDFLIRDDDTIYVTEAPFAQFEKVLRATVTTINFAALVQTVTPN</sequence>
<dbReference type="InterPro" id="IPR049712">
    <property type="entry name" value="Poly_export"/>
</dbReference>
<dbReference type="InterPro" id="IPR003715">
    <property type="entry name" value="Poly_export_N"/>
</dbReference>
<protein>
    <submittedName>
        <fullName evidence="4">Polysaccharide export protein</fullName>
    </submittedName>
</protein>
<dbReference type="GO" id="GO:0015159">
    <property type="term" value="F:polysaccharide transmembrane transporter activity"/>
    <property type="evidence" value="ECO:0007669"/>
    <property type="project" value="InterPro"/>
</dbReference>
<evidence type="ECO:0000313" key="5">
    <source>
        <dbReference type="Proteomes" id="UP000436016"/>
    </source>
</evidence>
<proteinExistence type="predicted"/>
<accession>A0A6B0TRC1</accession>
<dbReference type="PROSITE" id="PS51257">
    <property type="entry name" value="PROKAR_LIPOPROTEIN"/>
    <property type="match status" value="1"/>
</dbReference>
<dbReference type="Proteomes" id="UP000436016">
    <property type="component" value="Unassembled WGS sequence"/>
</dbReference>
<feature type="domain" description="Polysaccharide export protein N-terminal" evidence="2">
    <location>
        <begin position="83"/>
        <end position="162"/>
    </location>
</feature>
<dbReference type="PANTHER" id="PTHR33619">
    <property type="entry name" value="POLYSACCHARIDE EXPORT PROTEIN GFCE-RELATED"/>
    <property type="match status" value="1"/>
</dbReference>
<dbReference type="Gene3D" id="3.30.1950.10">
    <property type="entry name" value="wza like domain"/>
    <property type="match status" value="1"/>
</dbReference>
<keyword evidence="1" id="KW-0732">Signal</keyword>
<dbReference type="AlphaFoldDB" id="A0A6B0TRC1"/>
<reference evidence="4 5" key="1">
    <citation type="submission" date="2019-12" db="EMBL/GenBank/DDBJ databases">
        <title>Strain KN286 was isolated from seawater, which was collected from Caroline Seamount in the tropical western Pacific.</title>
        <authorList>
            <person name="Wang Q."/>
        </authorList>
    </citation>
    <scope>NUCLEOTIDE SEQUENCE [LARGE SCALE GENOMIC DNA]</scope>
    <source>
        <strain evidence="4 5">KN286</strain>
    </source>
</reference>
<dbReference type="PANTHER" id="PTHR33619:SF3">
    <property type="entry name" value="POLYSACCHARIDE EXPORT PROTEIN GFCE-RELATED"/>
    <property type="match status" value="1"/>
</dbReference>
<dbReference type="InterPro" id="IPR019554">
    <property type="entry name" value="Soluble_ligand-bd"/>
</dbReference>
<keyword evidence="5" id="KW-1185">Reference proteome</keyword>
<feature type="domain" description="Soluble ligand binding" evidence="3">
    <location>
        <begin position="171"/>
        <end position="217"/>
    </location>
</feature>
<name>A0A6B0TRC1_9RHOB</name>
<evidence type="ECO:0000313" key="4">
    <source>
        <dbReference type="EMBL" id="MXU65239.1"/>
    </source>
</evidence>
<comment type="caution">
    <text evidence="4">The sequence shown here is derived from an EMBL/GenBank/DDBJ whole genome shotgun (WGS) entry which is preliminary data.</text>
</comment>
<evidence type="ECO:0000259" key="2">
    <source>
        <dbReference type="Pfam" id="PF02563"/>
    </source>
</evidence>